<evidence type="ECO:0000313" key="2">
    <source>
        <dbReference type="Proteomes" id="UP000245622"/>
    </source>
</evidence>
<sequence length="67" mass="7564">MKNSKQHLTDAFSHLQDAQINLKHALDNSEKLNNKERIQSTLSLVNEAVFAAANTVANYQDSHSREK</sequence>
<organism evidence="1 2">
    <name type="scientific">Romboutsia ilealis</name>
    <dbReference type="NCBI Taxonomy" id="1115758"/>
    <lineage>
        <taxon>Bacteria</taxon>
        <taxon>Bacillati</taxon>
        <taxon>Bacillota</taxon>
        <taxon>Clostridia</taxon>
        <taxon>Peptostreptococcales</taxon>
        <taxon>Peptostreptococcaceae</taxon>
        <taxon>Romboutsia</taxon>
    </lineage>
</organism>
<keyword evidence="2" id="KW-1185">Reference proteome</keyword>
<dbReference type="RefSeq" id="WP_180703427.1">
    <property type="nucleotide sequence ID" value="NZ_CAJUCR010000003.1"/>
</dbReference>
<accession>A0A1V1I0I6</accession>
<dbReference type="KEGG" id="ril:CRIB_987"/>
<evidence type="ECO:0000313" key="1">
    <source>
        <dbReference type="EMBL" id="CED93738.1"/>
    </source>
</evidence>
<reference evidence="1 2" key="1">
    <citation type="submission" date="2014-04" db="EMBL/GenBank/DDBJ databases">
        <authorList>
            <person name="Hornung B.V."/>
        </authorList>
    </citation>
    <scope>NUCLEOTIDE SEQUENCE [LARGE SCALE GENOMIC DNA]</scope>
    <source>
        <strain evidence="1 2">CRIB</strain>
    </source>
</reference>
<protein>
    <submittedName>
        <fullName evidence="1">Uncharacterized protein</fullName>
    </submittedName>
</protein>
<proteinExistence type="predicted"/>
<dbReference type="Proteomes" id="UP000245622">
    <property type="component" value="Chromosome 1"/>
</dbReference>
<dbReference type="GeneID" id="82205164"/>
<dbReference type="EMBL" id="LN555523">
    <property type="protein sequence ID" value="CED93738.1"/>
    <property type="molecule type" value="Genomic_DNA"/>
</dbReference>
<gene>
    <name evidence="1" type="ORF">CRIB_987</name>
</gene>
<dbReference type="AlphaFoldDB" id="A0A1V1I0I6"/>
<name>A0A1V1I0I6_9FIRM</name>